<dbReference type="Proteomes" id="UP000434209">
    <property type="component" value="Chromosome 1"/>
</dbReference>
<protein>
    <submittedName>
        <fullName evidence="1">Uncharacterized protein</fullName>
    </submittedName>
</protein>
<sequence length="276" mass="30631">MAAKLYATNDVVASIQRAHEAFTHVLVNRSYASIRPTYFRSEKLSVEPIFSYAPWEPASLAQLERWRANGGVLIDRNSVPDKAGETDVLIFVEAPFSLARVTRATALAHEHVIIARPHVWRTHEEAIELRAPPVETLQEIWKHIRGRRMTDLELVDATGIPMSRLQYMCAGLKPGKELEMRPRLAPQAPGLLPAWEWINAGDGAGCTASRKAVRLAGHKNAVRELARHGHIALTKYLAFGAEEPQWEKLASKRAAALADLAAVRALVESLPDHLEA</sequence>
<evidence type="ECO:0000313" key="2">
    <source>
        <dbReference type="Proteomes" id="UP000434209"/>
    </source>
</evidence>
<evidence type="ECO:0000313" key="1">
    <source>
        <dbReference type="EMBL" id="QGZ54304.1"/>
    </source>
</evidence>
<dbReference type="AlphaFoldDB" id="A0A7Z2G3V3"/>
<accession>A0A7Z2G3V3</accession>
<organism evidence="1 2">
    <name type="scientific">Paraburkholderia acidiphila</name>
    <dbReference type="NCBI Taxonomy" id="2571747"/>
    <lineage>
        <taxon>Bacteria</taxon>
        <taxon>Pseudomonadati</taxon>
        <taxon>Pseudomonadota</taxon>
        <taxon>Betaproteobacteria</taxon>
        <taxon>Burkholderiales</taxon>
        <taxon>Burkholderiaceae</taxon>
        <taxon>Paraburkholderia</taxon>
    </lineage>
</organism>
<dbReference type="KEGG" id="pacp:FAZ97_04880"/>
<reference evidence="1 2" key="1">
    <citation type="submission" date="2019-12" db="EMBL/GenBank/DDBJ databases">
        <title>Paraburkholderia acidiphila 7Q-K02 sp. nov and Paraburkholderia acidisoli DHF22 sp. nov., two strains isolated from forest soil.</title>
        <authorList>
            <person name="Gao Z."/>
            <person name="Qiu L."/>
        </authorList>
    </citation>
    <scope>NUCLEOTIDE SEQUENCE [LARGE SCALE GENOMIC DNA]</scope>
    <source>
        <strain evidence="1 2">7Q-K02</strain>
    </source>
</reference>
<name>A0A7Z2G3V3_9BURK</name>
<gene>
    <name evidence="1" type="ORF">FAZ97_04880</name>
</gene>
<proteinExistence type="predicted"/>
<dbReference type="RefSeq" id="WP_158757437.1">
    <property type="nucleotide sequence ID" value="NZ_CP046909.1"/>
</dbReference>
<keyword evidence="2" id="KW-1185">Reference proteome</keyword>
<dbReference type="EMBL" id="CP046909">
    <property type="protein sequence ID" value="QGZ54304.1"/>
    <property type="molecule type" value="Genomic_DNA"/>
</dbReference>